<evidence type="ECO:0008006" key="3">
    <source>
        <dbReference type="Google" id="ProtNLM"/>
    </source>
</evidence>
<dbReference type="EMBL" id="BBMR01000006">
    <property type="protein sequence ID" value="GAL20381.1"/>
    <property type="molecule type" value="Genomic_DNA"/>
</dbReference>
<sequence>MSQSQAVDMLSNCYKPFSNINQVTLSRWENGTVTPSLPKRMAITCFMGDAMF</sequence>
<evidence type="ECO:0000313" key="1">
    <source>
        <dbReference type="EMBL" id="GAL20381.1"/>
    </source>
</evidence>
<accession>A0A090RYK9</accession>
<protein>
    <recommendedName>
        <fullName evidence="3">HTH cro/C1-type domain-containing protein</fullName>
    </recommendedName>
</protein>
<dbReference type="AlphaFoldDB" id="A0A090RYK9"/>
<keyword evidence="2" id="KW-1185">Reference proteome</keyword>
<name>A0A090RYK9_9VIBR</name>
<dbReference type="STRING" id="990268.JCM19235_3383"/>
<reference evidence="1 2" key="1">
    <citation type="submission" date="2014-09" db="EMBL/GenBank/DDBJ databases">
        <title>Vibrio maritimus JCM 19235. (C45) whole genome shotgun sequence.</title>
        <authorList>
            <person name="Sawabe T."/>
            <person name="Meirelles P."/>
            <person name="Nakanishi M."/>
            <person name="Sayaka M."/>
            <person name="Hattori M."/>
            <person name="Ohkuma M."/>
        </authorList>
    </citation>
    <scope>NUCLEOTIDE SEQUENCE [LARGE SCALE GENOMIC DNA]</scope>
    <source>
        <strain evidence="2">JCM19235</strain>
    </source>
</reference>
<proteinExistence type="predicted"/>
<comment type="caution">
    <text evidence="1">The sequence shown here is derived from an EMBL/GenBank/DDBJ whole genome shotgun (WGS) entry which is preliminary data.</text>
</comment>
<organism evidence="1 2">
    <name type="scientific">Vibrio maritimus</name>
    <dbReference type="NCBI Taxonomy" id="990268"/>
    <lineage>
        <taxon>Bacteria</taxon>
        <taxon>Pseudomonadati</taxon>
        <taxon>Pseudomonadota</taxon>
        <taxon>Gammaproteobacteria</taxon>
        <taxon>Vibrionales</taxon>
        <taxon>Vibrionaceae</taxon>
        <taxon>Vibrio</taxon>
    </lineage>
</organism>
<evidence type="ECO:0000313" key="2">
    <source>
        <dbReference type="Proteomes" id="UP000029228"/>
    </source>
</evidence>
<dbReference type="Proteomes" id="UP000029228">
    <property type="component" value="Unassembled WGS sequence"/>
</dbReference>
<gene>
    <name evidence="1" type="ORF">JCM19235_3383</name>
</gene>